<proteinExistence type="predicted"/>
<dbReference type="Proteomes" id="UP000306319">
    <property type="component" value="Unassembled WGS sequence"/>
</dbReference>
<keyword evidence="2" id="KW-1185">Reference proteome</keyword>
<evidence type="ECO:0000313" key="1">
    <source>
        <dbReference type="EMBL" id="TGY76647.1"/>
    </source>
</evidence>
<organism evidence="1 2">
    <name type="scientific">Lepagella muris</name>
    <dbReference type="NCBI Taxonomy" id="3032870"/>
    <lineage>
        <taxon>Bacteria</taxon>
        <taxon>Pseudomonadati</taxon>
        <taxon>Bacteroidota</taxon>
        <taxon>Bacteroidia</taxon>
        <taxon>Bacteroidales</taxon>
        <taxon>Muribaculaceae</taxon>
        <taxon>Lepagella</taxon>
    </lineage>
</organism>
<protein>
    <submittedName>
        <fullName evidence="1">Radical SAM protein</fullName>
    </submittedName>
</protein>
<comment type="caution">
    <text evidence="1">The sequence shown here is derived from an EMBL/GenBank/DDBJ whole genome shotgun (WGS) entry which is preliminary data.</text>
</comment>
<gene>
    <name evidence="1" type="ORF">E5331_17555</name>
</gene>
<evidence type="ECO:0000313" key="2">
    <source>
        <dbReference type="Proteomes" id="UP000306319"/>
    </source>
</evidence>
<dbReference type="EMBL" id="SRYB01000037">
    <property type="protein sequence ID" value="TGY76647.1"/>
    <property type="molecule type" value="Genomic_DNA"/>
</dbReference>
<sequence length="189" mass="21165">MGYLNLLNACRTGTRALGPGLRYVIWVQGCPFSCPGCITPEGREIEAKLMTTSESVAEDILSRPYIDGLTVSGGEPFLQSASLSDLIRRIRTVRPNFNVIIFTGYRLEHLTWHDAEDLLSLADVVIDGQYREDLDDGIGLRGSSNQRILFLSDRLTSYKDEMEKGCRRRDIEIRGAETLFIGIPDKKGH</sequence>
<name>A0AC61RAW0_9BACT</name>
<reference evidence="1" key="1">
    <citation type="submission" date="2019-04" db="EMBL/GenBank/DDBJ databases">
        <title>Microbes associate with the intestines of laboratory mice.</title>
        <authorList>
            <person name="Navarre W."/>
            <person name="Wong E."/>
            <person name="Huang K."/>
            <person name="Tropini C."/>
            <person name="Ng K."/>
            <person name="Yu B."/>
        </authorList>
    </citation>
    <scope>NUCLEOTIDE SEQUENCE</scope>
    <source>
        <strain evidence="1">NM04_E33</strain>
    </source>
</reference>
<accession>A0AC61RAW0</accession>